<evidence type="ECO:0000313" key="2">
    <source>
        <dbReference type="Proteomes" id="UP000199075"/>
    </source>
</evidence>
<evidence type="ECO:0000313" key="1">
    <source>
        <dbReference type="EMBL" id="SDO28480.1"/>
    </source>
</evidence>
<dbReference type="Proteomes" id="UP000199075">
    <property type="component" value="Unassembled WGS sequence"/>
</dbReference>
<name>A0A1H0IB53_9GAMM</name>
<protein>
    <submittedName>
        <fullName evidence="1">Uncharacterized protein</fullName>
    </submittedName>
</protein>
<organism evidence="1 2">
    <name type="scientific">Halomonas shengliensis</name>
    <dbReference type="NCBI Taxonomy" id="419597"/>
    <lineage>
        <taxon>Bacteria</taxon>
        <taxon>Pseudomonadati</taxon>
        <taxon>Pseudomonadota</taxon>
        <taxon>Gammaproteobacteria</taxon>
        <taxon>Oceanospirillales</taxon>
        <taxon>Halomonadaceae</taxon>
        <taxon>Halomonas</taxon>
    </lineage>
</organism>
<dbReference type="AlphaFoldDB" id="A0A1H0IB53"/>
<sequence>MTCPITWAAGRSHGQPYATLYCSACMAPIRHRLTPGAARELRDELLEAGHLCRRQHALPAPVPAGIDTTHDIEAALAGRKG</sequence>
<dbReference type="EMBL" id="FNIV01000005">
    <property type="protein sequence ID" value="SDO28480.1"/>
    <property type="molecule type" value="Genomic_DNA"/>
</dbReference>
<reference evidence="2" key="1">
    <citation type="submission" date="2016-10" db="EMBL/GenBank/DDBJ databases">
        <authorList>
            <person name="Varghese N."/>
            <person name="Submissions S."/>
        </authorList>
    </citation>
    <scope>NUCLEOTIDE SEQUENCE [LARGE SCALE GENOMIC DNA]</scope>
    <source>
        <strain evidence="2">CGMCC 1.6444</strain>
    </source>
</reference>
<proteinExistence type="predicted"/>
<accession>A0A1H0IB53</accession>
<gene>
    <name evidence="1" type="ORF">SAMN04487957_10549</name>
</gene>
<dbReference type="STRING" id="419597.SAMN04487957_10549"/>
<keyword evidence="2" id="KW-1185">Reference proteome</keyword>
<dbReference type="RefSeq" id="WP_089678338.1">
    <property type="nucleotide sequence ID" value="NZ_FNIV01000005.1"/>
</dbReference>